<dbReference type="Proteomes" id="UP001244295">
    <property type="component" value="Unassembled WGS sequence"/>
</dbReference>
<protein>
    <submittedName>
        <fullName evidence="1">Uncharacterized protein</fullName>
    </submittedName>
</protein>
<dbReference type="EMBL" id="JAUSRR010000003">
    <property type="protein sequence ID" value="MDP9922859.1"/>
    <property type="molecule type" value="Genomic_DNA"/>
</dbReference>
<dbReference type="AlphaFoldDB" id="A0AAW8DU50"/>
<reference evidence="1" key="1">
    <citation type="submission" date="2023-07" db="EMBL/GenBank/DDBJ databases">
        <title>Sorghum-associated microbial communities from plants grown in Nebraska, USA.</title>
        <authorList>
            <person name="Schachtman D."/>
        </authorList>
    </citation>
    <scope>NUCLEOTIDE SEQUENCE</scope>
    <source>
        <strain evidence="1">DS2795</strain>
    </source>
</reference>
<proteinExistence type="predicted"/>
<comment type="caution">
    <text evidence="1">The sequence shown here is derived from an EMBL/GenBank/DDBJ whole genome shotgun (WGS) entry which is preliminary data.</text>
</comment>
<evidence type="ECO:0000313" key="2">
    <source>
        <dbReference type="Proteomes" id="UP001244295"/>
    </source>
</evidence>
<gene>
    <name evidence="1" type="ORF">J2W25_001880</name>
</gene>
<dbReference type="RefSeq" id="WP_307636432.1">
    <property type="nucleotide sequence ID" value="NZ_JAUSRR010000003.1"/>
</dbReference>
<organism evidence="1 2">
    <name type="scientific">Variovorax boronicumulans</name>
    <dbReference type="NCBI Taxonomy" id="436515"/>
    <lineage>
        <taxon>Bacteria</taxon>
        <taxon>Pseudomonadati</taxon>
        <taxon>Pseudomonadota</taxon>
        <taxon>Betaproteobacteria</taxon>
        <taxon>Burkholderiales</taxon>
        <taxon>Comamonadaceae</taxon>
        <taxon>Variovorax</taxon>
    </lineage>
</organism>
<sequence>MTPTEIDAENLTRTFRHDRRLPRILHRAVAWAASTRLGSRKLRTGSTAVRPGIGRQAPLPAPPADMNPGDPMPMHLLSRLCCARLPLTIDDQAEIQMCDVLRSAGLIEAELPPMMHRRGRAVYSGHATVMRVTPKGHAGSELVP</sequence>
<accession>A0AAW8DU50</accession>
<evidence type="ECO:0000313" key="1">
    <source>
        <dbReference type="EMBL" id="MDP9922859.1"/>
    </source>
</evidence>
<name>A0AAW8DU50_9BURK</name>